<dbReference type="SUPFAM" id="SSF53254">
    <property type="entry name" value="Phosphoglycerate mutase-like"/>
    <property type="match status" value="1"/>
</dbReference>
<accession>A0AAD9LBY8</accession>
<evidence type="ECO:0000313" key="1">
    <source>
        <dbReference type="EMBL" id="KAK1930785.1"/>
    </source>
</evidence>
<protein>
    <submittedName>
        <fullName evidence="1">Uncharacterized protein</fullName>
    </submittedName>
</protein>
<proteinExistence type="predicted"/>
<comment type="caution">
    <text evidence="1">The sequence shown here is derived from an EMBL/GenBank/DDBJ whole genome shotgun (WGS) entry which is preliminary data.</text>
</comment>
<organism evidence="1 2">
    <name type="scientific">Phytophthora citrophthora</name>
    <dbReference type="NCBI Taxonomy" id="4793"/>
    <lineage>
        <taxon>Eukaryota</taxon>
        <taxon>Sar</taxon>
        <taxon>Stramenopiles</taxon>
        <taxon>Oomycota</taxon>
        <taxon>Peronosporomycetes</taxon>
        <taxon>Peronosporales</taxon>
        <taxon>Peronosporaceae</taxon>
        <taxon>Phytophthora</taxon>
    </lineage>
</organism>
<gene>
    <name evidence="1" type="ORF">P3T76_013742</name>
</gene>
<dbReference type="Gene3D" id="3.40.50.1240">
    <property type="entry name" value="Phosphoglycerate mutase-like"/>
    <property type="match status" value="1"/>
</dbReference>
<dbReference type="Pfam" id="PF00300">
    <property type="entry name" value="His_Phos_1"/>
    <property type="match status" value="1"/>
</dbReference>
<reference evidence="1" key="1">
    <citation type="submission" date="2023-08" db="EMBL/GenBank/DDBJ databases">
        <title>Reference Genome Resource for the Citrus Pathogen Phytophthora citrophthora.</title>
        <authorList>
            <person name="Moller H."/>
            <person name="Coetzee B."/>
            <person name="Rose L.J."/>
            <person name="Van Niekerk J.M."/>
        </authorList>
    </citation>
    <scope>NUCLEOTIDE SEQUENCE</scope>
    <source>
        <strain evidence="1">STE-U-9442</strain>
    </source>
</reference>
<evidence type="ECO:0000313" key="2">
    <source>
        <dbReference type="Proteomes" id="UP001259832"/>
    </source>
</evidence>
<keyword evidence="2" id="KW-1185">Reference proteome</keyword>
<dbReference type="InterPro" id="IPR029033">
    <property type="entry name" value="His_PPase_superfam"/>
</dbReference>
<dbReference type="CDD" id="cd07067">
    <property type="entry name" value="HP_PGM_like"/>
    <property type="match status" value="1"/>
</dbReference>
<dbReference type="InterPro" id="IPR013078">
    <property type="entry name" value="His_Pase_superF_clade-1"/>
</dbReference>
<dbReference type="AlphaFoldDB" id="A0AAD9LBY8"/>
<sequence>MQSTFNEWQQICVSTFVAADPMLIDAPLSTRGQLQASVLRANIEADNSNNKIQAILTSPLTRAIQTTIGVLRGADIPIIGKFLEASCDVGHVPEELADPFLSEANIDCPTWIGIGGWMKRSFRDAYQTVNFHPTP</sequence>
<dbReference type="Proteomes" id="UP001259832">
    <property type="component" value="Unassembled WGS sequence"/>
</dbReference>
<dbReference type="EMBL" id="JASMQC010000037">
    <property type="protein sequence ID" value="KAK1930785.1"/>
    <property type="molecule type" value="Genomic_DNA"/>
</dbReference>
<name>A0AAD9LBY8_9STRA</name>